<reference evidence="2 3" key="1">
    <citation type="submission" date="2024-09" db="EMBL/GenBank/DDBJ databases">
        <authorList>
            <person name="Sun Q."/>
            <person name="Mori K."/>
        </authorList>
    </citation>
    <scope>NUCLEOTIDE SEQUENCE [LARGE SCALE GENOMIC DNA]</scope>
    <source>
        <strain evidence="2 3">CCM 4839</strain>
    </source>
</reference>
<proteinExistence type="predicted"/>
<dbReference type="Gene3D" id="3.40.50.1820">
    <property type="entry name" value="alpha/beta hydrolase"/>
    <property type="match status" value="1"/>
</dbReference>
<dbReference type="SUPFAM" id="SSF53474">
    <property type="entry name" value="alpha/beta-Hydrolases"/>
    <property type="match status" value="1"/>
</dbReference>
<name>A0ABV6JIN2_9BACL</name>
<evidence type="ECO:0000313" key="3">
    <source>
        <dbReference type="Proteomes" id="UP001589818"/>
    </source>
</evidence>
<dbReference type="GO" id="GO:0016787">
    <property type="term" value="F:hydrolase activity"/>
    <property type="evidence" value="ECO:0007669"/>
    <property type="project" value="UniProtKB-KW"/>
</dbReference>
<protein>
    <submittedName>
        <fullName evidence="2">Alpha/beta fold hydrolase</fullName>
    </submittedName>
</protein>
<dbReference type="InterPro" id="IPR050266">
    <property type="entry name" value="AB_hydrolase_sf"/>
</dbReference>
<accession>A0ABV6JIN2</accession>
<evidence type="ECO:0000313" key="2">
    <source>
        <dbReference type="EMBL" id="MFC0395766.1"/>
    </source>
</evidence>
<sequence length="291" mass="32274">MPFFRNGEVSLHFHEEGFGIPVLCIHPPCLTSRLFNYVKTELAGSSRILTMDIRGHGHSEAGKAALSLPLIAEDMKRLLDYCEVRQAYVCSYGAGSFPALTALLAYPDRFCGGILVSGTAGYTDIISRSKLQAAYVSSVLQAKSAIAFQAAWSEADNRTAFNALNEEAKLGDSLRWKEYVAACLNSSLEKQLPQIRQQMLVLYGSRDHAGRAYTQLLNKRLPNAEIYGVLKGERQLLMKEPVKCAAVIRQWLDKQEEPGLADTYEEREGLIKELAEQGIEQGLPGEEYPII</sequence>
<comment type="caution">
    <text evidence="2">The sequence shown here is derived from an EMBL/GenBank/DDBJ whole genome shotgun (WGS) entry which is preliminary data.</text>
</comment>
<organism evidence="2 3">
    <name type="scientific">Paenibacillus mendelii</name>
    <dbReference type="NCBI Taxonomy" id="206163"/>
    <lineage>
        <taxon>Bacteria</taxon>
        <taxon>Bacillati</taxon>
        <taxon>Bacillota</taxon>
        <taxon>Bacilli</taxon>
        <taxon>Bacillales</taxon>
        <taxon>Paenibacillaceae</taxon>
        <taxon>Paenibacillus</taxon>
    </lineage>
</organism>
<evidence type="ECO:0000259" key="1">
    <source>
        <dbReference type="Pfam" id="PF00561"/>
    </source>
</evidence>
<dbReference type="EMBL" id="JBHLVF010000047">
    <property type="protein sequence ID" value="MFC0395766.1"/>
    <property type="molecule type" value="Genomic_DNA"/>
</dbReference>
<dbReference type="PANTHER" id="PTHR43798:SF33">
    <property type="entry name" value="HYDROLASE, PUTATIVE (AFU_ORTHOLOGUE AFUA_2G14860)-RELATED"/>
    <property type="match status" value="1"/>
</dbReference>
<keyword evidence="2" id="KW-0378">Hydrolase</keyword>
<dbReference type="RefSeq" id="WP_204817674.1">
    <property type="nucleotide sequence ID" value="NZ_JANHOF010000002.1"/>
</dbReference>
<dbReference type="PANTHER" id="PTHR43798">
    <property type="entry name" value="MONOACYLGLYCEROL LIPASE"/>
    <property type="match status" value="1"/>
</dbReference>
<keyword evidence="3" id="KW-1185">Reference proteome</keyword>
<gene>
    <name evidence="2" type="ORF">ACFFJ8_30890</name>
</gene>
<feature type="domain" description="AB hydrolase-1" evidence="1">
    <location>
        <begin position="21"/>
        <end position="198"/>
    </location>
</feature>
<dbReference type="Pfam" id="PF00561">
    <property type="entry name" value="Abhydrolase_1"/>
    <property type="match status" value="1"/>
</dbReference>
<dbReference type="InterPro" id="IPR000073">
    <property type="entry name" value="AB_hydrolase_1"/>
</dbReference>
<dbReference type="Proteomes" id="UP001589818">
    <property type="component" value="Unassembled WGS sequence"/>
</dbReference>
<dbReference type="InterPro" id="IPR029058">
    <property type="entry name" value="AB_hydrolase_fold"/>
</dbReference>